<comment type="caution">
    <text evidence="16">The sequence shown here is derived from an EMBL/GenBank/DDBJ whole genome shotgun (WGS) entry which is preliminary data.</text>
</comment>
<comment type="catalytic activity">
    <reaction evidence="10 11">
        <text>N-terminal glycyl-[protein] + tetradecanoyl-CoA = N-tetradecanoylglycyl-[protein] + CoA + H(+)</text>
        <dbReference type="Rhea" id="RHEA:15521"/>
        <dbReference type="Rhea" id="RHEA-COMP:12666"/>
        <dbReference type="Rhea" id="RHEA-COMP:12667"/>
        <dbReference type="ChEBI" id="CHEBI:15378"/>
        <dbReference type="ChEBI" id="CHEBI:57287"/>
        <dbReference type="ChEBI" id="CHEBI:57385"/>
        <dbReference type="ChEBI" id="CHEBI:64723"/>
        <dbReference type="ChEBI" id="CHEBI:133050"/>
        <dbReference type="EC" id="2.3.1.97"/>
    </reaction>
</comment>
<dbReference type="GO" id="GO:0004379">
    <property type="term" value="F:glycylpeptide N-tetradecanoyltransferase activity"/>
    <property type="evidence" value="ECO:0007669"/>
    <property type="project" value="UniProtKB-EC"/>
</dbReference>
<dbReference type="FunFam" id="3.40.630.30:FF:000056">
    <property type="entry name" value="Glycylpeptide N-tetradecanoyltransferase"/>
    <property type="match status" value="1"/>
</dbReference>
<dbReference type="FunFam" id="3.40.630.30:FF:000042">
    <property type="entry name" value="Glycylpeptide N-tetradecanoyltransferase"/>
    <property type="match status" value="1"/>
</dbReference>
<comment type="function">
    <text evidence="1 11">Adds a myristoyl group to the N-terminal glycine residue of certain cellular proteins.</text>
</comment>
<evidence type="ECO:0000256" key="9">
    <source>
        <dbReference type="ARBA" id="ARBA00023315"/>
    </source>
</evidence>
<dbReference type="GO" id="GO:0005829">
    <property type="term" value="C:cytosol"/>
    <property type="evidence" value="ECO:0007669"/>
    <property type="project" value="EnsemblFungi"/>
</dbReference>
<sequence>MSGLPENQPAPVSEADLAASGATAAEKQAEVNNNSDSENDESDADAETHESTTNTDGAKKKKKRKNKKKKTTAGSSTGDAAPFLDAASVKAALEQLPPQQLEELMKLNPALVEEIKSGSTDGVNLAQMLRHLTLNDIMTGLASSGRNVKDMGSYKFWQTQPVPRLDEKTALVEEGPLKPNQKVEDVPKEPAKLLDSFEWVEVDFTKEEELKEVHALLQGHYVEDTDSTLRFNYSLGMLRWAMMSPGWKKMWHVGVRAKPAGKLVAFISAIPVKVNVHGKQFLTSEVNFLVVHKKLRGKRLAPLLIKEITRRSNLEGIWQGLYTGGNVLPRPISTCRYYHRALNWTKLYEVGFSPLPFGQKPSQMVRKYALPDSTATPGLRPMKLADVDAVLGLFRKYLKRYEFVPVYTREEFLHWFPMESPEGEEQFFWTYVVENDKKQITDFFSFYCLESSVINNPKHKAIRAAYLSYYATDVALTAPVDKETLSKRLNLLMNDALILAKKHNFDVFNALSLMDNGLFLGQQKYGPGDGQLHYYLFNYLANPISGGVDKNNILDTENLSGIGLVML</sequence>
<evidence type="ECO:0000256" key="7">
    <source>
        <dbReference type="ARBA" id="ARBA00022490"/>
    </source>
</evidence>
<evidence type="ECO:0000256" key="4">
    <source>
        <dbReference type="ARBA" id="ARBA00011245"/>
    </source>
</evidence>
<keyword evidence="9 11" id="KW-0012">Acyltransferase</keyword>
<gene>
    <name evidence="16" type="primary">nmt-1</name>
    <name evidence="16" type="ORF">CFO_g4286</name>
</gene>
<keyword evidence="8 11" id="KW-0808">Transferase</keyword>
<accession>A0A0F8B181</accession>
<evidence type="ECO:0000256" key="2">
    <source>
        <dbReference type="ARBA" id="ARBA00004496"/>
    </source>
</evidence>
<evidence type="ECO:0000313" key="17">
    <source>
        <dbReference type="Proteomes" id="UP000034841"/>
    </source>
</evidence>
<feature type="region of interest" description="Disordered" evidence="13">
    <location>
        <begin position="1"/>
        <end position="81"/>
    </location>
</feature>
<protein>
    <recommendedName>
        <fullName evidence="6 11">Glycylpeptide N-tetradecanoyltransferase</fullName>
        <ecNumber evidence="5 11">2.3.1.97</ecNumber>
    </recommendedName>
</protein>
<dbReference type="SUPFAM" id="SSF55729">
    <property type="entry name" value="Acyl-CoA N-acyltransferases (Nat)"/>
    <property type="match status" value="2"/>
</dbReference>
<dbReference type="OrthoDB" id="60315at2759"/>
<evidence type="ECO:0000256" key="6">
    <source>
        <dbReference type="ARBA" id="ARBA00022240"/>
    </source>
</evidence>
<keyword evidence="7" id="KW-0963">Cytoplasm</keyword>
<dbReference type="AlphaFoldDB" id="A0A0F8B181"/>
<evidence type="ECO:0000256" key="12">
    <source>
        <dbReference type="RuleBase" id="RU004178"/>
    </source>
</evidence>
<comment type="similarity">
    <text evidence="3 12">Belongs to the NMT family.</text>
</comment>
<dbReference type="Pfam" id="PF01233">
    <property type="entry name" value="NMT"/>
    <property type="match status" value="1"/>
</dbReference>
<dbReference type="PANTHER" id="PTHR11377:SF5">
    <property type="entry name" value="GLYCYLPEPTIDE N-TETRADECANOYLTRANSFERASE"/>
    <property type="match status" value="1"/>
</dbReference>
<evidence type="ECO:0000256" key="8">
    <source>
        <dbReference type="ARBA" id="ARBA00022679"/>
    </source>
</evidence>
<evidence type="ECO:0000259" key="14">
    <source>
        <dbReference type="Pfam" id="PF01233"/>
    </source>
</evidence>
<evidence type="ECO:0000256" key="5">
    <source>
        <dbReference type="ARBA" id="ARBA00012923"/>
    </source>
</evidence>
<dbReference type="InterPro" id="IPR000903">
    <property type="entry name" value="NMT"/>
</dbReference>
<reference evidence="16 17" key="1">
    <citation type="submission" date="2015-04" db="EMBL/GenBank/DDBJ databases">
        <title>Genome sequence of Ceratocystis platani, a major pathogen of plane trees.</title>
        <authorList>
            <person name="Belbahri L."/>
        </authorList>
    </citation>
    <scope>NUCLEOTIDE SEQUENCE [LARGE SCALE GENOMIC DNA]</scope>
    <source>
        <strain evidence="16 17">CFO</strain>
    </source>
</reference>
<comment type="subcellular location">
    <subcellularLocation>
        <location evidence="2">Cytoplasm</location>
    </subcellularLocation>
</comment>
<keyword evidence="17" id="KW-1185">Reference proteome</keyword>
<organism evidence="16 17">
    <name type="scientific">Ceratocystis fimbriata f. sp. platani</name>
    <dbReference type="NCBI Taxonomy" id="88771"/>
    <lineage>
        <taxon>Eukaryota</taxon>
        <taxon>Fungi</taxon>
        <taxon>Dikarya</taxon>
        <taxon>Ascomycota</taxon>
        <taxon>Pezizomycotina</taxon>
        <taxon>Sordariomycetes</taxon>
        <taxon>Hypocreomycetidae</taxon>
        <taxon>Microascales</taxon>
        <taxon>Ceratocystidaceae</taxon>
        <taxon>Ceratocystis</taxon>
    </lineage>
</organism>
<feature type="domain" description="Glycylpeptide N-tetradecanoyltransferase N-terminal" evidence="14">
    <location>
        <begin position="177"/>
        <end position="335"/>
    </location>
</feature>
<evidence type="ECO:0000256" key="11">
    <source>
        <dbReference type="RuleBase" id="RU000586"/>
    </source>
</evidence>
<evidence type="ECO:0000313" key="16">
    <source>
        <dbReference type="EMBL" id="KKF93340.1"/>
    </source>
</evidence>
<name>A0A0F8B181_CERFI</name>
<feature type="domain" description="Glycylpeptide N-tetradecanoyltransferase C-terminal" evidence="15">
    <location>
        <begin position="349"/>
        <end position="565"/>
    </location>
</feature>
<dbReference type="PANTHER" id="PTHR11377">
    <property type="entry name" value="N-MYRISTOYL TRANSFERASE"/>
    <property type="match status" value="1"/>
</dbReference>
<dbReference type="Gene3D" id="3.40.630.30">
    <property type="match status" value="2"/>
</dbReference>
<dbReference type="EC" id="2.3.1.97" evidence="5 11"/>
<proteinExistence type="inferred from homology"/>
<evidence type="ECO:0000256" key="1">
    <source>
        <dbReference type="ARBA" id="ARBA00003900"/>
    </source>
</evidence>
<dbReference type="Pfam" id="PF02799">
    <property type="entry name" value="NMT_C"/>
    <property type="match status" value="1"/>
</dbReference>
<dbReference type="Proteomes" id="UP000034841">
    <property type="component" value="Unassembled WGS sequence"/>
</dbReference>
<evidence type="ECO:0000256" key="13">
    <source>
        <dbReference type="SAM" id="MobiDB-lite"/>
    </source>
</evidence>
<dbReference type="EMBL" id="LBBL01000252">
    <property type="protein sequence ID" value="KKF93340.1"/>
    <property type="molecule type" value="Genomic_DNA"/>
</dbReference>
<feature type="compositionally biased region" description="Basic residues" evidence="13">
    <location>
        <begin position="59"/>
        <end position="71"/>
    </location>
</feature>
<dbReference type="InterPro" id="IPR022677">
    <property type="entry name" value="NMT_C"/>
</dbReference>
<evidence type="ECO:0000256" key="3">
    <source>
        <dbReference type="ARBA" id="ARBA00009469"/>
    </source>
</evidence>
<evidence type="ECO:0000259" key="15">
    <source>
        <dbReference type="Pfam" id="PF02799"/>
    </source>
</evidence>
<comment type="subunit">
    <text evidence="4">Monomer.</text>
</comment>
<dbReference type="InterPro" id="IPR022676">
    <property type="entry name" value="NMT_N"/>
</dbReference>
<dbReference type="InterPro" id="IPR016181">
    <property type="entry name" value="Acyl_CoA_acyltransferase"/>
</dbReference>
<evidence type="ECO:0000256" key="10">
    <source>
        <dbReference type="ARBA" id="ARBA00048276"/>
    </source>
</evidence>